<sequence>MRFIRWDRALKICMDKASKNRWDSDPMILNQEAHELPVEKQRLALDFAEDAPAEIRLKLAPMWKYCFVQWHIYDAGLEAEEKGVPLMMQLKDADLLADIESLRLLSDSGDLDQAATAEEWSWKMLYPLPEAGSLHPWTDEIANDLIRQGKEERHEGVIAFNEDSFDKALWHCCQGLKLLSAAPGGGPISKLRSELLKNKSAAALRLGLPRVALSASNSALGINQNDEKAWYRKSCALDAMKREAEARQALAKAGLTPPPVLTRTKANKAKAKTEPKDLDPLLLSAFEDVVFAEVGVDSITAVDLVRHLQGELPNTPVSLSLIYECPTVGEAISELLDRISAKKGDYLKRRMAGAIWRTMCEILGKDPLKKAKAVRRQRQLTEIQALDALSDLQEAYESQDFLRASREAARRTAFEQRSFLVKLKPVALDVQRPILRRLGFSPDHAGMKELEIAIIQVARKSAKVKDRLKATRIALQGGENGMWTINVEQHPQWSDSNSMQLRADLTKSDPFGPAHVNTNAVVAH</sequence>
<dbReference type="PROSITE" id="PS50075">
    <property type="entry name" value="CARRIER"/>
    <property type="match status" value="1"/>
</dbReference>
<name>A0ABP0IJS5_9DINO</name>
<dbReference type="Proteomes" id="UP001642464">
    <property type="component" value="Unassembled WGS sequence"/>
</dbReference>
<dbReference type="Gene3D" id="1.25.40.10">
    <property type="entry name" value="Tetratricopeptide repeat domain"/>
    <property type="match status" value="1"/>
</dbReference>
<dbReference type="SMART" id="SM00823">
    <property type="entry name" value="PKS_PP"/>
    <property type="match status" value="1"/>
</dbReference>
<dbReference type="InterPro" id="IPR009081">
    <property type="entry name" value="PP-bd_ACP"/>
</dbReference>
<dbReference type="InterPro" id="IPR011990">
    <property type="entry name" value="TPR-like_helical_dom_sf"/>
</dbReference>
<proteinExistence type="predicted"/>
<dbReference type="SUPFAM" id="SSF47336">
    <property type="entry name" value="ACP-like"/>
    <property type="match status" value="1"/>
</dbReference>
<dbReference type="InterPro" id="IPR020806">
    <property type="entry name" value="PKS_PP-bd"/>
</dbReference>
<evidence type="ECO:0000313" key="2">
    <source>
        <dbReference type="EMBL" id="CAK9002854.1"/>
    </source>
</evidence>
<protein>
    <submittedName>
        <fullName evidence="2">PKS_PP domain-containing protein</fullName>
    </submittedName>
</protein>
<dbReference type="EMBL" id="CAXAMM010004191">
    <property type="protein sequence ID" value="CAK9002761.1"/>
    <property type="molecule type" value="Genomic_DNA"/>
</dbReference>
<dbReference type="Gene3D" id="1.10.1200.10">
    <property type="entry name" value="ACP-like"/>
    <property type="match status" value="1"/>
</dbReference>
<dbReference type="EMBL" id="CAXAMM010004213">
    <property type="protein sequence ID" value="CAK9002854.1"/>
    <property type="molecule type" value="Genomic_DNA"/>
</dbReference>
<gene>
    <name evidence="1" type="ORF">SCF082_LOCUS7467</name>
    <name evidence="2" type="ORF">SCF082_LOCUS7503</name>
</gene>
<dbReference type="Pfam" id="PF00550">
    <property type="entry name" value="PP-binding"/>
    <property type="match status" value="1"/>
</dbReference>
<dbReference type="SUPFAM" id="SSF48452">
    <property type="entry name" value="TPR-like"/>
    <property type="match status" value="1"/>
</dbReference>
<reference evidence="2 3" key="1">
    <citation type="submission" date="2024-02" db="EMBL/GenBank/DDBJ databases">
        <authorList>
            <person name="Chen Y."/>
            <person name="Shah S."/>
            <person name="Dougan E. K."/>
            <person name="Thang M."/>
            <person name="Chan C."/>
        </authorList>
    </citation>
    <scope>NUCLEOTIDE SEQUENCE [LARGE SCALE GENOMIC DNA]</scope>
</reference>
<dbReference type="InterPro" id="IPR036736">
    <property type="entry name" value="ACP-like_sf"/>
</dbReference>
<organism evidence="2 3">
    <name type="scientific">Durusdinium trenchii</name>
    <dbReference type="NCBI Taxonomy" id="1381693"/>
    <lineage>
        <taxon>Eukaryota</taxon>
        <taxon>Sar</taxon>
        <taxon>Alveolata</taxon>
        <taxon>Dinophyceae</taxon>
        <taxon>Suessiales</taxon>
        <taxon>Symbiodiniaceae</taxon>
        <taxon>Durusdinium</taxon>
    </lineage>
</organism>
<dbReference type="PROSITE" id="PS00012">
    <property type="entry name" value="PHOSPHOPANTETHEINE"/>
    <property type="match status" value="1"/>
</dbReference>
<evidence type="ECO:0000313" key="1">
    <source>
        <dbReference type="EMBL" id="CAK9002761.1"/>
    </source>
</evidence>
<accession>A0ABP0IJS5</accession>
<dbReference type="InterPro" id="IPR006162">
    <property type="entry name" value="Ppantetheine_attach_site"/>
</dbReference>
<evidence type="ECO:0000313" key="3">
    <source>
        <dbReference type="Proteomes" id="UP001642464"/>
    </source>
</evidence>
<keyword evidence="3" id="KW-1185">Reference proteome</keyword>
<comment type="caution">
    <text evidence="2">The sequence shown here is derived from an EMBL/GenBank/DDBJ whole genome shotgun (WGS) entry which is preliminary data.</text>
</comment>